<evidence type="ECO:0000313" key="3">
    <source>
        <dbReference type="Proteomes" id="UP000284006"/>
    </source>
</evidence>
<dbReference type="AlphaFoldDB" id="A0A418XDR0"/>
<comment type="caution">
    <text evidence="2">The sequence shown here is derived from an EMBL/GenBank/DDBJ whole genome shotgun (WGS) entry which is preliminary data.</text>
</comment>
<accession>A0A418XDR0</accession>
<evidence type="ECO:0000313" key="2">
    <source>
        <dbReference type="EMBL" id="RJG10682.1"/>
    </source>
</evidence>
<keyword evidence="3" id="KW-1185">Reference proteome</keyword>
<organism evidence="2 3">
    <name type="scientific">Massilia cavernae</name>
    <dbReference type="NCBI Taxonomy" id="2320864"/>
    <lineage>
        <taxon>Bacteria</taxon>
        <taxon>Pseudomonadati</taxon>
        <taxon>Pseudomonadota</taxon>
        <taxon>Betaproteobacteria</taxon>
        <taxon>Burkholderiales</taxon>
        <taxon>Oxalobacteraceae</taxon>
        <taxon>Telluria group</taxon>
        <taxon>Massilia</taxon>
    </lineage>
</organism>
<feature type="region of interest" description="Disordered" evidence="1">
    <location>
        <begin position="90"/>
        <end position="122"/>
    </location>
</feature>
<sequence>MDFADWLVAKKLSPSTVKKYVGAIGGALTSWANENQITSKSLREITDRDEFESIAELIGDTEVFTTRNRRGNNMYGAALNNYSTFLAREQDPVSHSAQNSGSFFNPLSETEDAEAAAPPFEP</sequence>
<proteinExistence type="predicted"/>
<evidence type="ECO:0000256" key="1">
    <source>
        <dbReference type="SAM" id="MobiDB-lite"/>
    </source>
</evidence>
<protein>
    <recommendedName>
        <fullName evidence="4">Core-binding (CB) domain-containing protein</fullName>
    </recommendedName>
</protein>
<dbReference type="Proteomes" id="UP000284006">
    <property type="component" value="Unassembled WGS sequence"/>
</dbReference>
<dbReference type="EMBL" id="QYUP01000159">
    <property type="protein sequence ID" value="RJG10682.1"/>
    <property type="molecule type" value="Genomic_DNA"/>
</dbReference>
<name>A0A418XDR0_9BURK</name>
<dbReference type="OrthoDB" id="9811869at2"/>
<feature type="compositionally biased region" description="Polar residues" evidence="1">
    <location>
        <begin position="93"/>
        <end position="108"/>
    </location>
</feature>
<evidence type="ECO:0008006" key="4">
    <source>
        <dbReference type="Google" id="ProtNLM"/>
    </source>
</evidence>
<gene>
    <name evidence="2" type="ORF">D3872_21840</name>
</gene>
<reference evidence="2 3" key="1">
    <citation type="submission" date="2018-09" db="EMBL/GenBank/DDBJ databases">
        <authorList>
            <person name="Zhu H."/>
        </authorList>
    </citation>
    <scope>NUCLEOTIDE SEQUENCE [LARGE SCALE GENOMIC DNA]</scope>
    <source>
        <strain evidence="2 3">K1S02-61</strain>
    </source>
</reference>
<dbReference type="RefSeq" id="WP_119812769.1">
    <property type="nucleotide sequence ID" value="NZ_QYUP01000159.1"/>
</dbReference>